<evidence type="ECO:0000256" key="9">
    <source>
        <dbReference type="ARBA" id="ARBA00041713"/>
    </source>
</evidence>
<evidence type="ECO:0000256" key="8">
    <source>
        <dbReference type="ARBA" id="ARBA00041073"/>
    </source>
</evidence>
<dbReference type="Proteomes" id="UP001472677">
    <property type="component" value="Unassembled WGS sequence"/>
</dbReference>
<name>A0ABR2ATL4_9ROSI</name>
<keyword evidence="2 10" id="KW-0396">Initiation factor</keyword>
<comment type="similarity">
    <text evidence="1 10">Belongs to the eukaryotic initiation factor 4E family.</text>
</comment>
<keyword evidence="4 10" id="KW-0694">RNA-binding</keyword>
<evidence type="ECO:0000256" key="10">
    <source>
        <dbReference type="RuleBase" id="RU004374"/>
    </source>
</evidence>
<dbReference type="Pfam" id="PF01652">
    <property type="entry name" value="IF4E"/>
    <property type="match status" value="1"/>
</dbReference>
<dbReference type="InterPro" id="IPR023398">
    <property type="entry name" value="TIF_eIF4e-like"/>
</dbReference>
<sequence length="129" mass="14940">MSLKQGVVDQPHPLEHSWTFWFDNLQAKSKQATWGSSTRPIYTFSTIEQFWSLTITYTTQASKWTVTFQKGKSDNPWLYTLLALIGEQFDYGDEIFERAWGNSGKICLIATKLSGRCKEARQRCQEPLH</sequence>
<evidence type="ECO:0000256" key="1">
    <source>
        <dbReference type="ARBA" id="ARBA00009860"/>
    </source>
</evidence>
<organism evidence="11 12">
    <name type="scientific">Hibiscus sabdariffa</name>
    <name type="common">roselle</name>
    <dbReference type="NCBI Taxonomy" id="183260"/>
    <lineage>
        <taxon>Eukaryota</taxon>
        <taxon>Viridiplantae</taxon>
        <taxon>Streptophyta</taxon>
        <taxon>Embryophyta</taxon>
        <taxon>Tracheophyta</taxon>
        <taxon>Spermatophyta</taxon>
        <taxon>Magnoliopsida</taxon>
        <taxon>eudicotyledons</taxon>
        <taxon>Gunneridae</taxon>
        <taxon>Pentapetalae</taxon>
        <taxon>rosids</taxon>
        <taxon>malvids</taxon>
        <taxon>Malvales</taxon>
        <taxon>Malvaceae</taxon>
        <taxon>Malvoideae</taxon>
        <taxon>Hibiscus</taxon>
    </lineage>
</organism>
<evidence type="ECO:0000256" key="4">
    <source>
        <dbReference type="ARBA" id="ARBA00022884"/>
    </source>
</evidence>
<protein>
    <recommendedName>
        <fullName evidence="8">Eukaryotic translation initiation factor 4E-1</fullName>
    </recommendedName>
    <alternativeName>
        <fullName evidence="7">eIF-4F 25 kDa subunit</fullName>
    </alternativeName>
    <alternativeName>
        <fullName evidence="9">eIF-4F p26 subunit</fullName>
    </alternativeName>
    <alternativeName>
        <fullName evidence="6">mRNA cap-binding protein</fullName>
    </alternativeName>
</protein>
<reference evidence="11 12" key="1">
    <citation type="journal article" date="2024" name="G3 (Bethesda)">
        <title>Genome assembly of Hibiscus sabdariffa L. provides insights into metabolisms of medicinal natural products.</title>
        <authorList>
            <person name="Kim T."/>
        </authorList>
    </citation>
    <scope>NUCLEOTIDE SEQUENCE [LARGE SCALE GENOMIC DNA]</scope>
    <source>
        <strain evidence="11">TK-2024</strain>
        <tissue evidence="11">Old leaves</tissue>
    </source>
</reference>
<proteinExistence type="inferred from homology"/>
<evidence type="ECO:0000256" key="6">
    <source>
        <dbReference type="ARBA" id="ARBA00030245"/>
    </source>
</evidence>
<evidence type="ECO:0000256" key="5">
    <source>
        <dbReference type="ARBA" id="ARBA00022917"/>
    </source>
</evidence>
<dbReference type="PANTHER" id="PTHR11960">
    <property type="entry name" value="EUKARYOTIC TRANSLATION INITIATION FACTOR 4E RELATED"/>
    <property type="match status" value="1"/>
</dbReference>
<dbReference type="EMBL" id="JBBPBM010000308">
    <property type="protein sequence ID" value="KAK8497431.1"/>
    <property type="molecule type" value="Genomic_DNA"/>
</dbReference>
<accession>A0ABR2ATL4</accession>
<keyword evidence="5 10" id="KW-0648">Protein biosynthesis</keyword>
<evidence type="ECO:0000256" key="7">
    <source>
        <dbReference type="ARBA" id="ARBA00032656"/>
    </source>
</evidence>
<dbReference type="Gene3D" id="3.30.760.10">
    <property type="entry name" value="RNA Cap, Translation Initiation Factor Eif4e"/>
    <property type="match status" value="2"/>
</dbReference>
<dbReference type="SUPFAM" id="SSF55418">
    <property type="entry name" value="eIF4e-like"/>
    <property type="match status" value="1"/>
</dbReference>
<evidence type="ECO:0000256" key="2">
    <source>
        <dbReference type="ARBA" id="ARBA00022540"/>
    </source>
</evidence>
<comment type="caution">
    <text evidence="11">The sequence shown here is derived from an EMBL/GenBank/DDBJ whole genome shotgun (WGS) entry which is preliminary data.</text>
</comment>
<keyword evidence="3" id="KW-0810">Translation regulation</keyword>
<dbReference type="PANTHER" id="PTHR11960:SF8">
    <property type="entry name" value="EUKARYOTIC TRANSLATION INITIATION FACTOR 4E1-RELATED"/>
    <property type="match status" value="1"/>
</dbReference>
<gene>
    <name evidence="11" type="ORF">V6N12_016957</name>
</gene>
<evidence type="ECO:0000313" key="11">
    <source>
        <dbReference type="EMBL" id="KAK8497431.1"/>
    </source>
</evidence>
<evidence type="ECO:0000256" key="3">
    <source>
        <dbReference type="ARBA" id="ARBA00022845"/>
    </source>
</evidence>
<evidence type="ECO:0000313" key="12">
    <source>
        <dbReference type="Proteomes" id="UP001472677"/>
    </source>
</evidence>
<keyword evidence="12" id="KW-1185">Reference proteome</keyword>
<dbReference type="InterPro" id="IPR001040">
    <property type="entry name" value="TIF_eIF_4E"/>
</dbReference>